<feature type="region of interest" description="Disordered" evidence="1">
    <location>
        <begin position="28"/>
        <end position="123"/>
    </location>
</feature>
<feature type="region of interest" description="Disordered" evidence="1">
    <location>
        <begin position="292"/>
        <end position="313"/>
    </location>
</feature>
<dbReference type="AlphaFoldDB" id="A0AA41Q323"/>
<proteinExistence type="predicted"/>
<dbReference type="SUPFAM" id="SSF47781">
    <property type="entry name" value="RuvA domain 2-like"/>
    <property type="match status" value="1"/>
</dbReference>
<dbReference type="Gene3D" id="1.10.150.320">
    <property type="entry name" value="Photosystem II 12 kDa extrinsic protein"/>
    <property type="match status" value="1"/>
</dbReference>
<evidence type="ECO:0000259" key="3">
    <source>
        <dbReference type="SMART" id="SM00278"/>
    </source>
</evidence>
<dbReference type="GO" id="GO:0015628">
    <property type="term" value="P:protein secretion by the type II secretion system"/>
    <property type="evidence" value="ECO:0007669"/>
    <property type="project" value="TreeGrafter"/>
</dbReference>
<dbReference type="InterPro" id="IPR003583">
    <property type="entry name" value="Hlx-hairpin-Hlx_DNA-bd_motif"/>
</dbReference>
<feature type="transmembrane region" description="Helical" evidence="2">
    <location>
        <begin position="149"/>
        <end position="169"/>
    </location>
</feature>
<feature type="compositionally biased region" description="Low complexity" evidence="1">
    <location>
        <begin position="294"/>
        <end position="313"/>
    </location>
</feature>
<dbReference type="InterPro" id="IPR010994">
    <property type="entry name" value="RuvA_2-like"/>
</dbReference>
<dbReference type="SMART" id="SM00278">
    <property type="entry name" value="HhH1"/>
    <property type="match status" value="2"/>
</dbReference>
<dbReference type="InterPro" id="IPR051675">
    <property type="entry name" value="Endo/Exo/Phosphatase_dom_1"/>
</dbReference>
<keyword evidence="5" id="KW-1185">Reference proteome</keyword>
<dbReference type="GO" id="GO:0003677">
    <property type="term" value="F:DNA binding"/>
    <property type="evidence" value="ECO:0007669"/>
    <property type="project" value="UniProtKB-KW"/>
</dbReference>
<evidence type="ECO:0000313" key="5">
    <source>
        <dbReference type="Proteomes" id="UP001165378"/>
    </source>
</evidence>
<evidence type="ECO:0000256" key="2">
    <source>
        <dbReference type="SAM" id="Phobius"/>
    </source>
</evidence>
<dbReference type="Proteomes" id="UP001165378">
    <property type="component" value="Unassembled WGS sequence"/>
</dbReference>
<keyword evidence="2" id="KW-0812">Transmembrane</keyword>
<protein>
    <submittedName>
        <fullName evidence="4">ComEA family DNA-binding protein</fullName>
    </submittedName>
</protein>
<keyword evidence="2" id="KW-1133">Transmembrane helix</keyword>
<name>A0AA41Q323_9ACTN</name>
<feature type="domain" description="Helix-hairpin-helix DNA-binding motif class 1" evidence="3">
    <location>
        <begin position="352"/>
        <end position="371"/>
    </location>
</feature>
<gene>
    <name evidence="4" type="ORF">LZ495_25975</name>
</gene>
<keyword evidence="4" id="KW-0238">DNA-binding</keyword>
<feature type="domain" description="Helix-hairpin-helix DNA-binding motif class 1" evidence="3">
    <location>
        <begin position="322"/>
        <end position="341"/>
    </location>
</feature>
<feature type="compositionally biased region" description="Basic and acidic residues" evidence="1">
    <location>
        <begin position="57"/>
        <end position="67"/>
    </location>
</feature>
<organism evidence="4 5">
    <name type="scientific">Yinghuangia soli</name>
    <dbReference type="NCBI Taxonomy" id="2908204"/>
    <lineage>
        <taxon>Bacteria</taxon>
        <taxon>Bacillati</taxon>
        <taxon>Actinomycetota</taxon>
        <taxon>Actinomycetes</taxon>
        <taxon>Kitasatosporales</taxon>
        <taxon>Streptomycetaceae</taxon>
        <taxon>Yinghuangia</taxon>
    </lineage>
</organism>
<dbReference type="Pfam" id="PF12836">
    <property type="entry name" value="HHH_3"/>
    <property type="match status" value="1"/>
</dbReference>
<dbReference type="PANTHER" id="PTHR21180">
    <property type="entry name" value="ENDONUCLEASE/EXONUCLEASE/PHOSPHATASE FAMILY DOMAIN-CONTAINING PROTEIN 1"/>
    <property type="match status" value="1"/>
</dbReference>
<feature type="compositionally biased region" description="Pro residues" evidence="1">
    <location>
        <begin position="102"/>
        <end position="120"/>
    </location>
</feature>
<comment type="caution">
    <text evidence="4">The sequence shown here is derived from an EMBL/GenBank/DDBJ whole genome shotgun (WGS) entry which is preliminary data.</text>
</comment>
<reference evidence="4" key="1">
    <citation type="submission" date="2022-01" db="EMBL/GenBank/DDBJ databases">
        <title>Genome-Based Taxonomic Classification of the Phylum Actinobacteria.</title>
        <authorList>
            <person name="Gao Y."/>
        </authorList>
    </citation>
    <scope>NUCLEOTIDE SEQUENCE</scope>
    <source>
        <strain evidence="4">KLBMP 8922</strain>
    </source>
</reference>
<keyword evidence="2" id="KW-0472">Membrane</keyword>
<dbReference type="PANTHER" id="PTHR21180:SF32">
    <property type="entry name" value="ENDONUCLEASE_EXONUCLEASE_PHOSPHATASE FAMILY DOMAIN-CONTAINING PROTEIN 1"/>
    <property type="match status" value="1"/>
</dbReference>
<dbReference type="Gene3D" id="3.10.560.10">
    <property type="entry name" value="Outer membrane lipoprotein wza domain like"/>
    <property type="match status" value="1"/>
</dbReference>
<dbReference type="InterPro" id="IPR019554">
    <property type="entry name" value="Soluble_ligand-bd"/>
</dbReference>
<dbReference type="EMBL" id="JAKFHA010000017">
    <property type="protein sequence ID" value="MCF2530648.1"/>
    <property type="molecule type" value="Genomic_DNA"/>
</dbReference>
<evidence type="ECO:0000256" key="1">
    <source>
        <dbReference type="SAM" id="MobiDB-lite"/>
    </source>
</evidence>
<accession>A0AA41Q323</accession>
<dbReference type="Pfam" id="PF10531">
    <property type="entry name" value="SLBB"/>
    <property type="match status" value="1"/>
</dbReference>
<sequence length="374" mass="37647">MSKAPNPYTAARLAAMFPAVPHSRADVRGSLHAASPTEHGGFLPPGSATATHPLPAGRDEPPDERPPEPAPVLDTEATPAPDPWAFAPHSVTSSPPRGLAPSPTPSPAPTRTPTPEPLPLPASSRLAGAVADRIPLSLRAFRLGVDMRVVAAVAVLALLAIVLAGVGWWRSRPQPVPLPSALAAASPSVTATSPAALVALTAPGAALPDSPAPPGAAGAPAPAPLAVHVVGRVAHPGLFSLPPGARVDDALKAAGGALPGTDLSVLNLARPLADGEQIPVGVPGATAVPPPATAPAAAGAARPANPNAPAGAPLDLNAATAEQLDGLPGIGPVMAANILEWRTRHGRFTSVDQLREIRGIGERRFEDLRPKVRV</sequence>
<evidence type="ECO:0000313" key="4">
    <source>
        <dbReference type="EMBL" id="MCF2530648.1"/>
    </source>
</evidence>
<dbReference type="RefSeq" id="WP_235055307.1">
    <property type="nucleotide sequence ID" value="NZ_JAKFHA010000017.1"/>
</dbReference>
<dbReference type="GO" id="GO:0015627">
    <property type="term" value="C:type II protein secretion system complex"/>
    <property type="evidence" value="ECO:0007669"/>
    <property type="project" value="TreeGrafter"/>
</dbReference>
<dbReference type="GO" id="GO:0006281">
    <property type="term" value="P:DNA repair"/>
    <property type="evidence" value="ECO:0007669"/>
    <property type="project" value="InterPro"/>
</dbReference>